<feature type="compositionally biased region" description="Low complexity" evidence="1">
    <location>
        <begin position="153"/>
        <end position="162"/>
    </location>
</feature>
<reference evidence="3" key="1">
    <citation type="submission" date="2013-09" db="EMBL/GenBank/DDBJ databases">
        <title>The Genome Sequence of Anopheles culicifacies species A.</title>
        <authorList>
            <consortium name="The Broad Institute Genomics Platform"/>
            <person name="Neafsey D.E."/>
            <person name="Besansky N."/>
            <person name="Howell P."/>
            <person name="Walton C."/>
            <person name="Young S.K."/>
            <person name="Zeng Q."/>
            <person name="Gargeya S."/>
            <person name="Fitzgerald M."/>
            <person name="Haas B."/>
            <person name="Abouelleil A."/>
            <person name="Allen A.W."/>
            <person name="Alvarado L."/>
            <person name="Arachchi H.M."/>
            <person name="Berlin A.M."/>
            <person name="Chapman S.B."/>
            <person name="Gainer-Dewar J."/>
            <person name="Goldberg J."/>
            <person name="Griggs A."/>
            <person name="Gujja S."/>
            <person name="Hansen M."/>
            <person name="Howarth C."/>
            <person name="Imamovic A."/>
            <person name="Ireland A."/>
            <person name="Larimer J."/>
            <person name="McCowan C."/>
            <person name="Murphy C."/>
            <person name="Pearson M."/>
            <person name="Poon T.W."/>
            <person name="Priest M."/>
            <person name="Roberts A."/>
            <person name="Saif S."/>
            <person name="Shea T."/>
            <person name="Sisk P."/>
            <person name="Sykes S."/>
            <person name="Wortman J."/>
            <person name="Nusbaum C."/>
            <person name="Birren B."/>
        </authorList>
    </citation>
    <scope>NUCLEOTIDE SEQUENCE [LARGE SCALE GENOMIC DNA]</scope>
    <source>
        <strain evidence="3">A-37</strain>
    </source>
</reference>
<feature type="compositionally biased region" description="Low complexity" evidence="1">
    <location>
        <begin position="300"/>
        <end position="313"/>
    </location>
</feature>
<feature type="region of interest" description="Disordered" evidence="1">
    <location>
        <begin position="296"/>
        <end position="345"/>
    </location>
</feature>
<evidence type="ECO:0000313" key="3">
    <source>
        <dbReference type="Proteomes" id="UP000075883"/>
    </source>
</evidence>
<dbReference type="EMBL" id="AXCM01005371">
    <property type="status" value="NOT_ANNOTATED_CDS"/>
    <property type="molecule type" value="Genomic_DNA"/>
</dbReference>
<feature type="region of interest" description="Disordered" evidence="1">
    <location>
        <begin position="203"/>
        <end position="281"/>
    </location>
</feature>
<feature type="region of interest" description="Disordered" evidence="1">
    <location>
        <begin position="514"/>
        <end position="555"/>
    </location>
</feature>
<feature type="compositionally biased region" description="Low complexity" evidence="1">
    <location>
        <begin position="87"/>
        <end position="96"/>
    </location>
</feature>
<reference evidence="2" key="2">
    <citation type="submission" date="2020-05" db="UniProtKB">
        <authorList>
            <consortium name="EnsemblMetazoa"/>
        </authorList>
    </citation>
    <scope>IDENTIFICATION</scope>
    <source>
        <strain evidence="2">A-37</strain>
    </source>
</reference>
<feature type="region of interest" description="Disordered" evidence="1">
    <location>
        <begin position="431"/>
        <end position="502"/>
    </location>
</feature>
<feature type="compositionally biased region" description="Low complexity" evidence="1">
    <location>
        <begin position="433"/>
        <end position="442"/>
    </location>
</feature>
<feature type="compositionally biased region" description="Basic and acidic residues" evidence="1">
    <location>
        <begin position="490"/>
        <end position="502"/>
    </location>
</feature>
<feature type="compositionally biased region" description="Polar residues" evidence="1">
    <location>
        <begin position="66"/>
        <end position="86"/>
    </location>
</feature>
<feature type="region of interest" description="Disordered" evidence="1">
    <location>
        <begin position="143"/>
        <end position="162"/>
    </location>
</feature>
<feature type="region of interest" description="Disordered" evidence="1">
    <location>
        <begin position="576"/>
        <end position="605"/>
    </location>
</feature>
<feature type="compositionally biased region" description="Polar residues" evidence="1">
    <location>
        <begin position="576"/>
        <end position="589"/>
    </location>
</feature>
<feature type="compositionally biased region" description="Low complexity" evidence="1">
    <location>
        <begin position="790"/>
        <end position="821"/>
    </location>
</feature>
<keyword evidence="3" id="KW-1185">Reference proteome</keyword>
<name>A0A182LZX7_9DIPT</name>
<evidence type="ECO:0000313" key="2">
    <source>
        <dbReference type="EnsemblMetazoa" id="ACUA006033-PA"/>
    </source>
</evidence>
<dbReference type="VEuPathDB" id="VectorBase:ACUA006033"/>
<feature type="compositionally biased region" description="Polar residues" evidence="1">
    <location>
        <begin position="203"/>
        <end position="235"/>
    </location>
</feature>
<organism evidence="2 3">
    <name type="scientific">Anopheles culicifacies</name>
    <dbReference type="NCBI Taxonomy" id="139723"/>
    <lineage>
        <taxon>Eukaryota</taxon>
        <taxon>Metazoa</taxon>
        <taxon>Ecdysozoa</taxon>
        <taxon>Arthropoda</taxon>
        <taxon>Hexapoda</taxon>
        <taxon>Insecta</taxon>
        <taxon>Pterygota</taxon>
        <taxon>Neoptera</taxon>
        <taxon>Endopterygota</taxon>
        <taxon>Diptera</taxon>
        <taxon>Nematocera</taxon>
        <taxon>Culicoidea</taxon>
        <taxon>Culicidae</taxon>
        <taxon>Anophelinae</taxon>
        <taxon>Anopheles</taxon>
        <taxon>culicifacies species complex</taxon>
    </lineage>
</organism>
<feature type="region of interest" description="Disordered" evidence="1">
    <location>
        <begin position="1"/>
        <end position="23"/>
    </location>
</feature>
<protein>
    <submittedName>
        <fullName evidence="2">Uncharacterized protein</fullName>
    </submittedName>
</protein>
<feature type="compositionally biased region" description="Polar residues" evidence="1">
    <location>
        <begin position="446"/>
        <end position="466"/>
    </location>
</feature>
<dbReference type="AlphaFoldDB" id="A0A182LZX7"/>
<sequence>MLQNGTAGSTGASMGESTSSRFNRSWTDFTAKLGATAKPILAATPTSLTSTLLDGGRALQAYSKSRLSITPSKEQQSSNGTEVSPHSSASSGNSGATKDRTKSPSSTSETESKCAKNGTFGGKPAPSSASTSDLTGVLESNSTAISKQHHHSTSSTSSLSTLARMGTTTTTYTSQKPTAEVTTSTVITSATVASPTVKDAMQLSTKDIPSKLRTGTSIGTNGKQPVSTSNGNGPTKGTMVAAISKQPESSASCGKAGSEKASIGASGASDSGGKENSSSGNIISQEKLSIGNGNVQVETSSQQHHQQQQQQSQTKKFSKTPGRERKPNQSKKVTNGKGAGGTSTSYKGTALQFNTLAQQQHKSTTLGTILQNASVTVPVSSTGTVWGENCARFSDVVAQTPATSTKLGAAKQSMMSSMLLQGMEALPWLSGESAGSTSSADKSSNHVRSQAASNAYGTTPGSTQNYRKPPHAQQDLASNGSGSFSATNRTEQKSKDDSYIGGTLEKECSAPFVATSSASPDLGPIGTSKKSPTGGHNADGGEEEESDGMMGSVMAGRGGSNLAKCWEPFGGHVIHNPTQLASGSSSEPSTIGKPLNGGPQSDSFFSQSFADFPHRQSDQYRGIASMAGGSNGSMNGIAGTSSLLSIASHGYGGDHSIGLSNGGANQQTDTGGSGAIENDFMEAHRASYQHAHQQQHNRHDWNNTMESHMQWALSSHKPLTASQIVYPDSQQAYNILLQQRLQQQQQQQQQQSQQQLIRQLSSEEPNIISNGGSGGSGGSVSTSDPACGQTSAVTAVTASSTASTSGSSTGTSMGSPSASSSYNPFQLPSIWSPANNIDAWAAASTGSSEET</sequence>
<proteinExistence type="predicted"/>
<feature type="region of interest" description="Disordered" evidence="1">
    <location>
        <begin position="765"/>
        <end position="828"/>
    </location>
</feature>
<evidence type="ECO:0000256" key="1">
    <source>
        <dbReference type="SAM" id="MobiDB-lite"/>
    </source>
</evidence>
<feature type="region of interest" description="Disordered" evidence="1">
    <location>
        <begin position="66"/>
        <end position="134"/>
    </location>
</feature>
<feature type="compositionally biased region" description="Low complexity" evidence="1">
    <location>
        <begin position="261"/>
        <end position="271"/>
    </location>
</feature>
<feature type="compositionally biased region" description="Polar residues" evidence="1">
    <location>
        <begin position="475"/>
        <end position="489"/>
    </location>
</feature>
<dbReference type="STRING" id="139723.A0A182LZX7"/>
<dbReference type="EnsemblMetazoa" id="ACUA006033-RA">
    <property type="protein sequence ID" value="ACUA006033-PA"/>
    <property type="gene ID" value="ACUA006033"/>
</dbReference>
<accession>A0A182LZX7</accession>
<dbReference type="Proteomes" id="UP000075883">
    <property type="component" value="Unassembled WGS sequence"/>
</dbReference>